<keyword evidence="5" id="KW-1185">Reference proteome</keyword>
<evidence type="ECO:0000313" key="4">
    <source>
        <dbReference type="EMBL" id="KAF9506602.1"/>
    </source>
</evidence>
<evidence type="ECO:0000259" key="3">
    <source>
        <dbReference type="PROSITE" id="PS50158"/>
    </source>
</evidence>
<dbReference type="GO" id="GO:0008270">
    <property type="term" value="F:zinc ion binding"/>
    <property type="evidence" value="ECO:0007669"/>
    <property type="project" value="UniProtKB-KW"/>
</dbReference>
<dbReference type="AlphaFoldDB" id="A0A9P6DM71"/>
<keyword evidence="1" id="KW-0479">Metal-binding</keyword>
<comment type="caution">
    <text evidence="4">The sequence shown here is derived from an EMBL/GenBank/DDBJ whole genome shotgun (WGS) entry which is preliminary data.</text>
</comment>
<sequence length="472" mass="51846">MTLQGITKAGAQTIIPPLPPGPSSLLGVAPQPQADQGQSNAGSAVSELAQAQAEHRRLQTELATERTRHEQNERDYQAEREALNGVIATLEASLAGNGAATTTGMPPGVQALIERIMAETVTAATAAAMAAISTSASPMKSEKKHALSAANYVSAKAVSHSGIIPEIILCTARKGFFVPFADMTASQYRDYALNDQTIKKVTRVVEGGLGLVKAEYVDDTNSDARDRNLPKHEWVEAQTHFLQLLQMEGVADELTVENFHHLYQFIMGHSLWDFNFAVLARAEHTLRRKFFMSPFRFADADLEREVQDAMVSYNQDRLQSLSHRVARDTDQLHQSQLRVPQDRSSFRFDPLSRPADCKPSYNNLSTPITPSPLQRNNMNPFRGSNERASPEARCWCCGRAGHKALECRASNTKSGDPLRSSATNGKVLHISDTREYCYYGHIRRPCAKPNCQALHECSICGSQSHGARAASC</sequence>
<accession>A0A9P6DM71</accession>
<evidence type="ECO:0000256" key="1">
    <source>
        <dbReference type="PROSITE-ProRule" id="PRU00047"/>
    </source>
</evidence>
<organism evidence="4 5">
    <name type="scientific">Hydnum rufescens UP504</name>
    <dbReference type="NCBI Taxonomy" id="1448309"/>
    <lineage>
        <taxon>Eukaryota</taxon>
        <taxon>Fungi</taxon>
        <taxon>Dikarya</taxon>
        <taxon>Basidiomycota</taxon>
        <taxon>Agaricomycotina</taxon>
        <taxon>Agaricomycetes</taxon>
        <taxon>Cantharellales</taxon>
        <taxon>Hydnaceae</taxon>
        <taxon>Hydnum</taxon>
    </lineage>
</organism>
<keyword evidence="1" id="KW-0863">Zinc-finger</keyword>
<dbReference type="GO" id="GO:0003676">
    <property type="term" value="F:nucleic acid binding"/>
    <property type="evidence" value="ECO:0007669"/>
    <property type="project" value="InterPro"/>
</dbReference>
<dbReference type="PROSITE" id="PS50158">
    <property type="entry name" value="ZF_CCHC"/>
    <property type="match status" value="1"/>
</dbReference>
<dbReference type="OrthoDB" id="115435at2759"/>
<dbReference type="InterPro" id="IPR001878">
    <property type="entry name" value="Znf_CCHC"/>
</dbReference>
<protein>
    <recommendedName>
        <fullName evidence="3">CCHC-type domain-containing protein</fullName>
    </recommendedName>
</protein>
<dbReference type="EMBL" id="MU129106">
    <property type="protein sequence ID" value="KAF9506602.1"/>
    <property type="molecule type" value="Genomic_DNA"/>
</dbReference>
<name>A0A9P6DM71_9AGAM</name>
<dbReference type="Proteomes" id="UP000886523">
    <property type="component" value="Unassembled WGS sequence"/>
</dbReference>
<feature type="region of interest" description="Disordered" evidence="2">
    <location>
        <begin position="1"/>
        <end position="52"/>
    </location>
</feature>
<evidence type="ECO:0000313" key="5">
    <source>
        <dbReference type="Proteomes" id="UP000886523"/>
    </source>
</evidence>
<evidence type="ECO:0000256" key="2">
    <source>
        <dbReference type="SAM" id="MobiDB-lite"/>
    </source>
</evidence>
<proteinExistence type="predicted"/>
<gene>
    <name evidence="4" type="ORF">BS47DRAFT_1367274</name>
</gene>
<reference evidence="4" key="1">
    <citation type="journal article" date="2020" name="Nat. Commun.">
        <title>Large-scale genome sequencing of mycorrhizal fungi provides insights into the early evolution of symbiotic traits.</title>
        <authorList>
            <person name="Miyauchi S."/>
            <person name="Kiss E."/>
            <person name="Kuo A."/>
            <person name="Drula E."/>
            <person name="Kohler A."/>
            <person name="Sanchez-Garcia M."/>
            <person name="Morin E."/>
            <person name="Andreopoulos B."/>
            <person name="Barry K.W."/>
            <person name="Bonito G."/>
            <person name="Buee M."/>
            <person name="Carver A."/>
            <person name="Chen C."/>
            <person name="Cichocki N."/>
            <person name="Clum A."/>
            <person name="Culley D."/>
            <person name="Crous P.W."/>
            <person name="Fauchery L."/>
            <person name="Girlanda M."/>
            <person name="Hayes R.D."/>
            <person name="Keri Z."/>
            <person name="LaButti K."/>
            <person name="Lipzen A."/>
            <person name="Lombard V."/>
            <person name="Magnuson J."/>
            <person name="Maillard F."/>
            <person name="Murat C."/>
            <person name="Nolan M."/>
            <person name="Ohm R.A."/>
            <person name="Pangilinan J."/>
            <person name="Pereira M.F."/>
            <person name="Perotto S."/>
            <person name="Peter M."/>
            <person name="Pfister S."/>
            <person name="Riley R."/>
            <person name="Sitrit Y."/>
            <person name="Stielow J.B."/>
            <person name="Szollosi G."/>
            <person name="Zifcakova L."/>
            <person name="Stursova M."/>
            <person name="Spatafora J.W."/>
            <person name="Tedersoo L."/>
            <person name="Vaario L.M."/>
            <person name="Yamada A."/>
            <person name="Yan M."/>
            <person name="Wang P."/>
            <person name="Xu J."/>
            <person name="Bruns T."/>
            <person name="Baldrian P."/>
            <person name="Vilgalys R."/>
            <person name="Dunand C."/>
            <person name="Henrissat B."/>
            <person name="Grigoriev I.V."/>
            <person name="Hibbett D."/>
            <person name="Nagy L.G."/>
            <person name="Martin F.M."/>
        </authorList>
    </citation>
    <scope>NUCLEOTIDE SEQUENCE</scope>
    <source>
        <strain evidence="4">UP504</strain>
    </source>
</reference>
<feature type="domain" description="CCHC-type" evidence="3">
    <location>
        <begin position="393"/>
        <end position="408"/>
    </location>
</feature>
<keyword evidence="1" id="KW-0862">Zinc</keyword>
<feature type="compositionally biased region" description="Polar residues" evidence="2">
    <location>
        <begin position="33"/>
        <end position="43"/>
    </location>
</feature>